<proteinExistence type="predicted"/>
<dbReference type="GO" id="GO:0003824">
    <property type="term" value="F:catalytic activity"/>
    <property type="evidence" value="ECO:0007669"/>
    <property type="project" value="UniProtKB-ARBA"/>
</dbReference>
<dbReference type="InterPro" id="IPR000073">
    <property type="entry name" value="AB_hydrolase_1"/>
</dbReference>
<dbReference type="Proteomes" id="UP000194000">
    <property type="component" value="Unassembled WGS sequence"/>
</dbReference>
<protein>
    <recommendedName>
        <fullName evidence="1">AB hydrolase-1 domain-containing protein</fullName>
    </recommendedName>
</protein>
<gene>
    <name evidence="2" type="ORF">AWC06_05700</name>
</gene>
<sequence>MTTFALVHGAWLGAWSWELVTPLLERACQRVVAMDLPCEDGSASFDVYADVVCASLAGCDDDVVLVGHSLGGHTVPLVAERRSVRHVVYLCGVVPSIGQSVLDQLRDEPSMLNPLWQQGVAGPDQQTRTVWVDADIARRVIYHDCDDRTADAAFRRLRPQALYPQRLPLSLTQFPAVPSTYVVCTQDRFLSPEWSKRVAHDRLDDEIIELPGSHSPLLSRPQSVAEVLLRIADSTL</sequence>
<dbReference type="InterPro" id="IPR029058">
    <property type="entry name" value="AB_hydrolase_fold"/>
</dbReference>
<dbReference type="AlphaFoldDB" id="A0A1X1V6C2"/>
<keyword evidence="3" id="KW-1185">Reference proteome</keyword>
<dbReference type="PANTHER" id="PTHR37017:SF11">
    <property type="entry name" value="ESTERASE_LIPASE_THIOESTERASE DOMAIN-CONTAINING PROTEIN"/>
    <property type="match status" value="1"/>
</dbReference>
<dbReference type="PANTHER" id="PTHR37017">
    <property type="entry name" value="AB HYDROLASE-1 DOMAIN-CONTAINING PROTEIN-RELATED"/>
    <property type="match status" value="1"/>
</dbReference>
<evidence type="ECO:0000259" key="1">
    <source>
        <dbReference type="Pfam" id="PF12697"/>
    </source>
</evidence>
<evidence type="ECO:0000313" key="3">
    <source>
        <dbReference type="Proteomes" id="UP000194000"/>
    </source>
</evidence>
<evidence type="ECO:0000313" key="2">
    <source>
        <dbReference type="EMBL" id="ORV64569.1"/>
    </source>
</evidence>
<dbReference type="OrthoDB" id="9773549at2"/>
<dbReference type="STRING" id="1260918.AWC06_05700"/>
<accession>A0A1X1V6C2</accession>
<dbReference type="RefSeq" id="WP_085193634.1">
    <property type="nucleotide sequence ID" value="NZ_JACKVI010000009.1"/>
</dbReference>
<reference evidence="2 3" key="1">
    <citation type="submission" date="2016-01" db="EMBL/GenBank/DDBJ databases">
        <title>The new phylogeny of the genus Mycobacterium.</title>
        <authorList>
            <person name="Tarcisio F."/>
            <person name="Conor M."/>
            <person name="Antonella G."/>
            <person name="Elisabetta G."/>
            <person name="Giulia F.S."/>
            <person name="Sara T."/>
            <person name="Anna F."/>
            <person name="Clotilde B."/>
            <person name="Roberto B."/>
            <person name="Veronica D.S."/>
            <person name="Fabio R."/>
            <person name="Monica P."/>
            <person name="Olivier J."/>
            <person name="Enrico T."/>
            <person name="Nicola S."/>
        </authorList>
    </citation>
    <scope>NUCLEOTIDE SEQUENCE [LARGE SCALE GENOMIC DNA]</scope>
    <source>
        <strain evidence="2 3">DSM 45731</strain>
    </source>
</reference>
<comment type="caution">
    <text evidence="2">The sequence shown here is derived from an EMBL/GenBank/DDBJ whole genome shotgun (WGS) entry which is preliminary data.</text>
</comment>
<dbReference type="SUPFAM" id="SSF53474">
    <property type="entry name" value="alpha/beta-Hydrolases"/>
    <property type="match status" value="1"/>
</dbReference>
<feature type="domain" description="AB hydrolase-1" evidence="1">
    <location>
        <begin position="6"/>
        <end position="226"/>
    </location>
</feature>
<dbReference type="Gene3D" id="3.40.50.1820">
    <property type="entry name" value="alpha/beta hydrolase"/>
    <property type="match status" value="1"/>
</dbReference>
<dbReference type="Pfam" id="PF12697">
    <property type="entry name" value="Abhydrolase_6"/>
    <property type="match status" value="1"/>
</dbReference>
<organism evidence="2 3">
    <name type="scientific">Mycobacterium fragae</name>
    <dbReference type="NCBI Taxonomy" id="1260918"/>
    <lineage>
        <taxon>Bacteria</taxon>
        <taxon>Bacillati</taxon>
        <taxon>Actinomycetota</taxon>
        <taxon>Actinomycetes</taxon>
        <taxon>Mycobacteriales</taxon>
        <taxon>Mycobacteriaceae</taxon>
        <taxon>Mycobacterium</taxon>
    </lineage>
</organism>
<dbReference type="InterPro" id="IPR052897">
    <property type="entry name" value="Sec-Metab_Biosynth_Hydrolase"/>
</dbReference>
<name>A0A1X1V6C2_9MYCO</name>
<dbReference type="EMBL" id="LQOW01000003">
    <property type="protein sequence ID" value="ORV64569.1"/>
    <property type="molecule type" value="Genomic_DNA"/>
</dbReference>